<reference evidence="1" key="1">
    <citation type="submission" date="2018-02" db="EMBL/GenBank/DDBJ databases">
        <title>Rhizophora mucronata_Transcriptome.</title>
        <authorList>
            <person name="Meera S.P."/>
            <person name="Sreeshan A."/>
            <person name="Augustine A."/>
        </authorList>
    </citation>
    <scope>NUCLEOTIDE SEQUENCE</scope>
    <source>
        <tissue evidence="1">Leaf</tissue>
    </source>
</reference>
<sequence>MLSKARLCRESCTHMHTMHIITFKHKFSTENIKLV</sequence>
<name>A0A2P2QAM9_RHIMU</name>
<dbReference type="AlphaFoldDB" id="A0A2P2QAM9"/>
<proteinExistence type="predicted"/>
<protein>
    <submittedName>
        <fullName evidence="1">Uncharacterized protein</fullName>
    </submittedName>
</protein>
<evidence type="ECO:0000313" key="1">
    <source>
        <dbReference type="EMBL" id="MBX64025.1"/>
    </source>
</evidence>
<accession>A0A2P2QAM9</accession>
<organism evidence="1">
    <name type="scientific">Rhizophora mucronata</name>
    <name type="common">Asiatic mangrove</name>
    <dbReference type="NCBI Taxonomy" id="61149"/>
    <lineage>
        <taxon>Eukaryota</taxon>
        <taxon>Viridiplantae</taxon>
        <taxon>Streptophyta</taxon>
        <taxon>Embryophyta</taxon>
        <taxon>Tracheophyta</taxon>
        <taxon>Spermatophyta</taxon>
        <taxon>Magnoliopsida</taxon>
        <taxon>eudicotyledons</taxon>
        <taxon>Gunneridae</taxon>
        <taxon>Pentapetalae</taxon>
        <taxon>rosids</taxon>
        <taxon>fabids</taxon>
        <taxon>Malpighiales</taxon>
        <taxon>Rhizophoraceae</taxon>
        <taxon>Rhizophora</taxon>
    </lineage>
</organism>
<dbReference type="EMBL" id="GGEC01083541">
    <property type="protein sequence ID" value="MBX64025.1"/>
    <property type="molecule type" value="Transcribed_RNA"/>
</dbReference>